<proteinExistence type="predicted"/>
<gene>
    <name evidence="2" type="ORF">OTU49_008618</name>
</gene>
<evidence type="ECO:0008006" key="4">
    <source>
        <dbReference type="Google" id="ProtNLM"/>
    </source>
</evidence>
<organism evidence="2 3">
    <name type="scientific">Cherax quadricarinatus</name>
    <name type="common">Australian red claw crayfish</name>
    <dbReference type="NCBI Taxonomy" id="27406"/>
    <lineage>
        <taxon>Eukaryota</taxon>
        <taxon>Metazoa</taxon>
        <taxon>Ecdysozoa</taxon>
        <taxon>Arthropoda</taxon>
        <taxon>Crustacea</taxon>
        <taxon>Multicrustacea</taxon>
        <taxon>Malacostraca</taxon>
        <taxon>Eumalacostraca</taxon>
        <taxon>Eucarida</taxon>
        <taxon>Decapoda</taxon>
        <taxon>Pleocyemata</taxon>
        <taxon>Astacidea</taxon>
        <taxon>Parastacoidea</taxon>
        <taxon>Parastacidae</taxon>
        <taxon>Cherax</taxon>
    </lineage>
</organism>
<evidence type="ECO:0000313" key="2">
    <source>
        <dbReference type="EMBL" id="KAK8729074.1"/>
    </source>
</evidence>
<dbReference type="InterPro" id="IPR036682">
    <property type="entry name" value="OS_D_A10/PebIII_sf"/>
</dbReference>
<sequence length="111" mass="12415">MKNLVYSAVALAAIIVVAEAQTAFLATLNNAQISYLSSEEGLNAMITCYQTRNDPACSDLVLRTLAEFPELVRSNCNRCNSDQRRTYQNILSQVSSEYPAQFNTLRRLFLS</sequence>
<reference evidence="2 3" key="1">
    <citation type="journal article" date="2024" name="BMC Genomics">
        <title>Genome assembly of redclaw crayfish (Cherax quadricarinatus) provides insights into its immune adaptation and hypoxia tolerance.</title>
        <authorList>
            <person name="Liu Z."/>
            <person name="Zheng J."/>
            <person name="Li H."/>
            <person name="Fang K."/>
            <person name="Wang S."/>
            <person name="He J."/>
            <person name="Zhou D."/>
            <person name="Weng S."/>
            <person name="Chi M."/>
            <person name="Gu Z."/>
            <person name="He J."/>
            <person name="Li F."/>
            <person name="Wang M."/>
        </authorList>
    </citation>
    <scope>NUCLEOTIDE SEQUENCE [LARGE SCALE GENOMIC DNA]</scope>
    <source>
        <strain evidence="2">ZL_2023a</strain>
    </source>
</reference>
<dbReference type="Pfam" id="PF03392">
    <property type="entry name" value="OS-D"/>
    <property type="match status" value="1"/>
</dbReference>
<comment type="caution">
    <text evidence="2">The sequence shown here is derived from an EMBL/GenBank/DDBJ whole genome shotgun (WGS) entry which is preliminary data.</text>
</comment>
<dbReference type="SUPFAM" id="SSF100910">
    <property type="entry name" value="Chemosensory protein Csp2"/>
    <property type="match status" value="1"/>
</dbReference>
<keyword evidence="3" id="KW-1185">Reference proteome</keyword>
<accession>A0AAW0WT41</accession>
<name>A0AAW0WT41_CHEQU</name>
<dbReference type="AlphaFoldDB" id="A0AAW0WT41"/>
<keyword evidence="1" id="KW-0732">Signal</keyword>
<dbReference type="EMBL" id="JARKIK010000068">
    <property type="protein sequence ID" value="KAK8729074.1"/>
    <property type="molecule type" value="Genomic_DNA"/>
</dbReference>
<dbReference type="Gene3D" id="1.10.2080.10">
    <property type="entry name" value="Insect odorant-binding protein A10/Ejaculatory bulb-specific protein 3"/>
    <property type="match status" value="1"/>
</dbReference>
<dbReference type="Proteomes" id="UP001445076">
    <property type="component" value="Unassembled WGS sequence"/>
</dbReference>
<protein>
    <recommendedName>
        <fullName evidence="4">Chemosensory protein</fullName>
    </recommendedName>
</protein>
<dbReference type="InterPro" id="IPR005055">
    <property type="entry name" value="A10/PebIII"/>
</dbReference>
<feature type="signal peptide" evidence="1">
    <location>
        <begin position="1"/>
        <end position="20"/>
    </location>
</feature>
<evidence type="ECO:0000313" key="3">
    <source>
        <dbReference type="Proteomes" id="UP001445076"/>
    </source>
</evidence>
<feature type="chain" id="PRO_5043508592" description="Chemosensory protein" evidence="1">
    <location>
        <begin position="21"/>
        <end position="111"/>
    </location>
</feature>
<evidence type="ECO:0000256" key="1">
    <source>
        <dbReference type="SAM" id="SignalP"/>
    </source>
</evidence>